<dbReference type="EC" id="2.7.7.4" evidence="7"/>
<evidence type="ECO:0000256" key="3">
    <source>
        <dbReference type="ARBA" id="ARBA00022695"/>
    </source>
</evidence>
<dbReference type="AlphaFoldDB" id="A0A0M0BQ63"/>
<feature type="domain" description="Sulphate adenylyltransferase catalytic" evidence="8">
    <location>
        <begin position="166"/>
        <end position="374"/>
    </location>
</feature>
<dbReference type="PATRIC" id="fig|1685127.3.peg.911"/>
<dbReference type="InterPro" id="IPR025980">
    <property type="entry name" value="ATP-Sase_PUA-like_dom"/>
</dbReference>
<comment type="catalytic activity">
    <reaction evidence="7">
        <text>sulfate + ATP + H(+) = adenosine 5'-phosphosulfate + diphosphate</text>
        <dbReference type="Rhea" id="RHEA:18133"/>
        <dbReference type="ChEBI" id="CHEBI:15378"/>
        <dbReference type="ChEBI" id="CHEBI:16189"/>
        <dbReference type="ChEBI" id="CHEBI:30616"/>
        <dbReference type="ChEBI" id="CHEBI:33019"/>
        <dbReference type="ChEBI" id="CHEBI:58243"/>
        <dbReference type="EC" id="2.7.7.4"/>
    </reaction>
</comment>
<proteinExistence type="inferred from homology"/>
<sequence length="381" mass="42903">MSSPHGGRLIDRLIPPEDRPRVEEEAAELPAVQVSEEMRKDFESIAYGVFSPLEGPLLGGDYRSVLERGRLSNDVPWAFPIVLDVPEGAASSIGEGDAVAISQGGESFALLHVEEKYGLDRREHAQRVFGTLDGAHPGVAKTWAMGPVLLGGGIDLFRETPGMFPRYRLKPKETRFLFKELGWRTVAGFQTRNAPHLGHEYVQKTALAFVDGLFINPLIGRKKSGDFTDEAILDAYEALMRHYYMRDSAVLVTLEMEMRYAGPREAIFHAIVRKNFGCTHFVVGRDHAGVGSYYGPYEAQEKFREYPDLGVTPLFFRSFFHCRRCGGVENDKVCPHGPEDRIPFSGTQMRELLLRGERPPREMMRPEVVDAILRHPEPFVR</sequence>
<dbReference type="Proteomes" id="UP000037210">
    <property type="component" value="Unassembled WGS sequence"/>
</dbReference>
<dbReference type="PANTHER" id="PTHR43509">
    <property type="match status" value="1"/>
</dbReference>
<dbReference type="EMBL" id="LFWZ01000023">
    <property type="protein sequence ID" value="KON30722.1"/>
    <property type="molecule type" value="Genomic_DNA"/>
</dbReference>
<name>A0A0M0BQ63_9ARCH</name>
<dbReference type="UniPathway" id="UPA00140">
    <property type="reaction ID" value="UER00204"/>
</dbReference>
<evidence type="ECO:0000256" key="2">
    <source>
        <dbReference type="ARBA" id="ARBA00022679"/>
    </source>
</evidence>
<dbReference type="GO" id="GO:0004781">
    <property type="term" value="F:sulfate adenylyltransferase (ATP) activity"/>
    <property type="evidence" value="ECO:0007669"/>
    <property type="project" value="UniProtKB-UniRule"/>
</dbReference>
<evidence type="ECO:0000313" key="11">
    <source>
        <dbReference type="Proteomes" id="UP000037210"/>
    </source>
</evidence>
<dbReference type="Gene3D" id="3.10.400.10">
    <property type="entry name" value="Sulfate adenylyltransferase"/>
    <property type="match status" value="1"/>
</dbReference>
<keyword evidence="5 7" id="KW-0067">ATP-binding</keyword>
<reference evidence="10 11" key="1">
    <citation type="submission" date="2015-06" db="EMBL/GenBank/DDBJ databases">
        <title>New insights into the roles of widespread benthic archaea in carbon and nitrogen cycling.</title>
        <authorList>
            <person name="Lazar C.S."/>
            <person name="Baker B.J."/>
            <person name="Seitz K.W."/>
            <person name="Hyde A.S."/>
            <person name="Dick G.J."/>
            <person name="Hinrichs K.-U."/>
            <person name="Teske A.P."/>
        </authorList>
    </citation>
    <scope>NUCLEOTIDE SEQUENCE [LARGE SCALE GENOMIC DNA]</scope>
    <source>
        <strain evidence="10">DG-45</strain>
    </source>
</reference>
<dbReference type="SUPFAM" id="SSF52374">
    <property type="entry name" value="Nucleotidylyl transferase"/>
    <property type="match status" value="1"/>
</dbReference>
<dbReference type="CDD" id="cd00517">
    <property type="entry name" value="ATPS"/>
    <property type="match status" value="1"/>
</dbReference>
<protein>
    <recommendedName>
        <fullName evidence="7">Sulfate adenylyltransferase</fullName>
        <ecNumber evidence="7">2.7.7.4</ecNumber>
    </recommendedName>
    <alternativeName>
        <fullName evidence="7">ATP-sulfurylase</fullName>
    </alternativeName>
    <alternativeName>
        <fullName evidence="7">Sulfate adenylate transferase</fullName>
        <shortName evidence="7">SAT</shortName>
    </alternativeName>
</protein>
<accession>A0A0M0BQ63</accession>
<evidence type="ECO:0000259" key="8">
    <source>
        <dbReference type="Pfam" id="PF01747"/>
    </source>
</evidence>
<dbReference type="Pfam" id="PF01747">
    <property type="entry name" value="ATP-sulfurylase"/>
    <property type="match status" value="1"/>
</dbReference>
<gene>
    <name evidence="7" type="primary">sat</name>
    <name evidence="10" type="ORF">AC482_03170</name>
</gene>
<dbReference type="InterPro" id="IPR015947">
    <property type="entry name" value="PUA-like_sf"/>
</dbReference>
<dbReference type="HAMAP" id="MF_00066">
    <property type="entry name" value="Sulf_adenylyltr"/>
    <property type="match status" value="1"/>
</dbReference>
<evidence type="ECO:0000313" key="10">
    <source>
        <dbReference type="EMBL" id="KON30722.1"/>
    </source>
</evidence>
<evidence type="ECO:0000256" key="4">
    <source>
        <dbReference type="ARBA" id="ARBA00022741"/>
    </source>
</evidence>
<keyword evidence="4 7" id="KW-0547">Nucleotide-binding</keyword>
<feature type="domain" description="ATP-sulfurylase PUA-like" evidence="9">
    <location>
        <begin position="3"/>
        <end position="158"/>
    </location>
</feature>
<dbReference type="InterPro" id="IPR002650">
    <property type="entry name" value="Sulphate_adenylyltransferase"/>
</dbReference>
<dbReference type="InterPro" id="IPR024951">
    <property type="entry name" value="Sulfurylase_cat_dom"/>
</dbReference>
<dbReference type="GO" id="GO:0005524">
    <property type="term" value="F:ATP binding"/>
    <property type="evidence" value="ECO:0007669"/>
    <property type="project" value="UniProtKB-KW"/>
</dbReference>
<organism evidence="10 11">
    <name type="scientific">miscellaneous Crenarchaeota group-15 archaeon DG-45</name>
    <dbReference type="NCBI Taxonomy" id="1685127"/>
    <lineage>
        <taxon>Archaea</taxon>
        <taxon>Candidatus Bathyarchaeota</taxon>
        <taxon>MCG-15</taxon>
    </lineage>
</organism>
<dbReference type="GO" id="GO:0000103">
    <property type="term" value="P:sulfate assimilation"/>
    <property type="evidence" value="ECO:0007669"/>
    <property type="project" value="UniProtKB-UniRule"/>
</dbReference>
<dbReference type="PANTHER" id="PTHR43509:SF1">
    <property type="entry name" value="SULFATE ADENYLYLTRANSFERASE"/>
    <property type="match status" value="1"/>
</dbReference>
<dbReference type="GO" id="GO:0070814">
    <property type="term" value="P:hydrogen sulfide biosynthetic process"/>
    <property type="evidence" value="ECO:0007669"/>
    <property type="project" value="UniProtKB-UniRule"/>
</dbReference>
<evidence type="ECO:0000256" key="6">
    <source>
        <dbReference type="ARBA" id="ARBA00037980"/>
    </source>
</evidence>
<keyword evidence="2 7" id="KW-0808">Transferase</keyword>
<evidence type="ECO:0000256" key="5">
    <source>
        <dbReference type="ARBA" id="ARBA00022840"/>
    </source>
</evidence>
<evidence type="ECO:0000256" key="1">
    <source>
        <dbReference type="ARBA" id="ARBA00005048"/>
    </source>
</evidence>
<comment type="similarity">
    <text evidence="6 7">Belongs to the sulfate adenylyltransferase family.</text>
</comment>
<dbReference type="InterPro" id="IPR014729">
    <property type="entry name" value="Rossmann-like_a/b/a_fold"/>
</dbReference>
<keyword evidence="3 7" id="KW-0548">Nucleotidyltransferase</keyword>
<evidence type="ECO:0000256" key="7">
    <source>
        <dbReference type="HAMAP-Rule" id="MF_00066"/>
    </source>
</evidence>
<dbReference type="Pfam" id="PF14306">
    <property type="entry name" value="PUA_2"/>
    <property type="match status" value="1"/>
</dbReference>
<evidence type="ECO:0000259" key="9">
    <source>
        <dbReference type="Pfam" id="PF14306"/>
    </source>
</evidence>
<dbReference type="SUPFAM" id="SSF88697">
    <property type="entry name" value="PUA domain-like"/>
    <property type="match status" value="1"/>
</dbReference>
<dbReference type="NCBIfam" id="NF003166">
    <property type="entry name" value="PRK04149.1"/>
    <property type="match status" value="1"/>
</dbReference>
<dbReference type="Gene3D" id="3.40.50.620">
    <property type="entry name" value="HUPs"/>
    <property type="match status" value="1"/>
</dbReference>
<dbReference type="NCBIfam" id="TIGR00339">
    <property type="entry name" value="sopT"/>
    <property type="match status" value="1"/>
</dbReference>
<comment type="caution">
    <text evidence="10">The sequence shown here is derived from an EMBL/GenBank/DDBJ whole genome shotgun (WGS) entry which is preliminary data.</text>
</comment>
<dbReference type="InterPro" id="IPR020792">
    <property type="entry name" value="SO4_adenylyltransferase_pro"/>
</dbReference>
<comment type="pathway">
    <text evidence="1 7">Sulfur metabolism; hydrogen sulfide biosynthesis; sulfite from sulfate: step 1/3.</text>
</comment>